<dbReference type="InterPro" id="IPR036866">
    <property type="entry name" value="RibonucZ/Hydroxyglut_hydro"/>
</dbReference>
<dbReference type="RefSeq" id="WP_149760657.1">
    <property type="nucleotide sequence ID" value="NZ_BSPE01000070.1"/>
</dbReference>
<dbReference type="OrthoDB" id="9802991at2"/>
<dbReference type="PANTHER" id="PTHR42951:SF4">
    <property type="entry name" value="ACYL-COENZYME A THIOESTERASE MBLAC2"/>
    <property type="match status" value="1"/>
</dbReference>
<dbReference type="GO" id="GO:0017001">
    <property type="term" value="P:antibiotic catabolic process"/>
    <property type="evidence" value="ECO:0007669"/>
    <property type="project" value="UniProtKB-ARBA"/>
</dbReference>
<evidence type="ECO:0000259" key="2">
    <source>
        <dbReference type="SMART" id="SM00849"/>
    </source>
</evidence>
<dbReference type="InterPro" id="IPR001279">
    <property type="entry name" value="Metallo-B-lactamas"/>
</dbReference>
<dbReference type="Gene3D" id="3.60.15.10">
    <property type="entry name" value="Ribonuclease Z/Hydroxyacylglutathione hydrolase-like"/>
    <property type="match status" value="1"/>
</dbReference>
<accession>A0A1I3ZYX5</accession>
<dbReference type="EMBL" id="FOSL01000007">
    <property type="protein sequence ID" value="SFK49140.1"/>
    <property type="molecule type" value="Genomic_DNA"/>
</dbReference>
<evidence type="ECO:0000313" key="4">
    <source>
        <dbReference type="Proteomes" id="UP000323300"/>
    </source>
</evidence>
<keyword evidence="4" id="KW-1185">Reference proteome</keyword>
<comment type="similarity">
    <text evidence="1">Belongs to the metallo-beta-lactamase superfamily. Class-B beta-lactamase family.</text>
</comment>
<name>A0A1I3ZYX5_9HYPH</name>
<dbReference type="Pfam" id="PF00753">
    <property type="entry name" value="Lactamase_B"/>
    <property type="match status" value="1"/>
</dbReference>
<proteinExistence type="inferred from homology"/>
<gene>
    <name evidence="3" type="ORF">SAMN04488498_10745</name>
</gene>
<dbReference type="AlphaFoldDB" id="A0A1I3ZYX5"/>
<evidence type="ECO:0000256" key="1">
    <source>
        <dbReference type="ARBA" id="ARBA00005250"/>
    </source>
</evidence>
<reference evidence="3 4" key="1">
    <citation type="submission" date="2016-10" db="EMBL/GenBank/DDBJ databases">
        <authorList>
            <person name="Varghese N."/>
            <person name="Submissions S."/>
        </authorList>
    </citation>
    <scope>NUCLEOTIDE SEQUENCE [LARGE SCALE GENOMIC DNA]</scope>
    <source>
        <strain evidence="3 4">DSM 21822</strain>
    </source>
</reference>
<organism evidence="3 4">
    <name type="scientific">Neomesorhizobium albiziae</name>
    <dbReference type="NCBI Taxonomy" id="335020"/>
    <lineage>
        <taxon>Bacteria</taxon>
        <taxon>Pseudomonadati</taxon>
        <taxon>Pseudomonadota</taxon>
        <taxon>Alphaproteobacteria</taxon>
        <taxon>Hyphomicrobiales</taxon>
        <taxon>Phyllobacteriaceae</taxon>
        <taxon>Neomesorhizobium</taxon>
    </lineage>
</organism>
<dbReference type="SMART" id="SM00849">
    <property type="entry name" value="Lactamase_B"/>
    <property type="match status" value="1"/>
</dbReference>
<feature type="domain" description="Metallo-beta-lactamase" evidence="2">
    <location>
        <begin position="28"/>
        <end position="217"/>
    </location>
</feature>
<protein>
    <submittedName>
        <fullName evidence="3">Glyoxylase, beta-lactamase superfamily II</fullName>
    </submittedName>
</protein>
<sequence length="239" mass="26801">MHGNWFRKRRIADDLSAFDEPYVHDVFRSNIWHLRGRDADLIVDTGMGLGILSAALDLTPGKPVMAVATHAHADHVGSLHEFADRLGPRIEAPAFATMDDKATYADMFRVLTEPVSRPPTENWNKKAYTLHPAPLTRMLDDGDVVDIGDRILRVLHLPGHSPGSMGLLDEKDGLFFSGDAIYQGELYDELPDSDRETYRATMALISRLQVRIVHGGHGESFDATRMRQIAETYIRQSRP</sequence>
<dbReference type="InterPro" id="IPR050855">
    <property type="entry name" value="NDM-1-like"/>
</dbReference>
<evidence type="ECO:0000313" key="3">
    <source>
        <dbReference type="EMBL" id="SFK49140.1"/>
    </source>
</evidence>
<dbReference type="PANTHER" id="PTHR42951">
    <property type="entry name" value="METALLO-BETA-LACTAMASE DOMAIN-CONTAINING"/>
    <property type="match status" value="1"/>
</dbReference>
<dbReference type="Proteomes" id="UP000323300">
    <property type="component" value="Unassembled WGS sequence"/>
</dbReference>
<dbReference type="SUPFAM" id="SSF56281">
    <property type="entry name" value="Metallo-hydrolase/oxidoreductase"/>
    <property type="match status" value="1"/>
</dbReference>